<evidence type="ECO:0000313" key="2">
    <source>
        <dbReference type="Proteomes" id="UP000609531"/>
    </source>
</evidence>
<proteinExistence type="predicted"/>
<dbReference type="AlphaFoldDB" id="A0A934ITF1"/>
<keyword evidence="2" id="KW-1185">Reference proteome</keyword>
<organism evidence="1 2">
    <name type="scientific">Acuticoccus mangrovi</name>
    <dbReference type="NCBI Taxonomy" id="2796142"/>
    <lineage>
        <taxon>Bacteria</taxon>
        <taxon>Pseudomonadati</taxon>
        <taxon>Pseudomonadota</taxon>
        <taxon>Alphaproteobacteria</taxon>
        <taxon>Hyphomicrobiales</taxon>
        <taxon>Amorphaceae</taxon>
        <taxon>Acuticoccus</taxon>
    </lineage>
</organism>
<accession>A0A934ITF1</accession>
<sequence length="139" mass="15395">MLSWLTRLRAAAPPTPPAEGPSELYLFAEAPPASLALVLLLERSARATEDFLTAAPGQFARFDRVVFVVSDPDLSPFVRRDLTVEVLPPATRRPLAAPAAETAAFVRRRFALIREKWQPNWVLTYGIGFDAYVANMVDL</sequence>
<comment type="caution">
    <text evidence="1">The sequence shown here is derived from an EMBL/GenBank/DDBJ whole genome shotgun (WGS) entry which is preliminary data.</text>
</comment>
<gene>
    <name evidence="1" type="ORF">JCR33_16720</name>
</gene>
<name>A0A934ITF1_9HYPH</name>
<dbReference type="Proteomes" id="UP000609531">
    <property type="component" value="Unassembled WGS sequence"/>
</dbReference>
<dbReference type="RefSeq" id="WP_198883262.1">
    <property type="nucleotide sequence ID" value="NZ_JAEKJA010000015.1"/>
</dbReference>
<evidence type="ECO:0000313" key="1">
    <source>
        <dbReference type="EMBL" id="MBJ3777354.1"/>
    </source>
</evidence>
<dbReference type="EMBL" id="JAEKJA010000015">
    <property type="protein sequence ID" value="MBJ3777354.1"/>
    <property type="molecule type" value="Genomic_DNA"/>
</dbReference>
<reference evidence="1" key="1">
    <citation type="submission" date="2020-12" db="EMBL/GenBank/DDBJ databases">
        <title>Bacterial taxonomy.</title>
        <authorList>
            <person name="Pan X."/>
        </authorList>
    </citation>
    <scope>NUCLEOTIDE SEQUENCE</scope>
    <source>
        <strain evidence="1">B2012</strain>
    </source>
</reference>
<protein>
    <submittedName>
        <fullName evidence="1">Uncharacterized protein</fullName>
    </submittedName>
</protein>